<dbReference type="InterPro" id="IPR036413">
    <property type="entry name" value="YaeB-like_sf"/>
</dbReference>
<gene>
    <name evidence="4" type="ORF">MSIBF_A990004</name>
</gene>
<proteinExistence type="inferred from homology"/>
<evidence type="ECO:0000256" key="2">
    <source>
        <dbReference type="ARBA" id="ARBA00033753"/>
    </source>
</evidence>
<evidence type="ECO:0000256" key="1">
    <source>
        <dbReference type="ARBA" id="ARBA00022691"/>
    </source>
</evidence>
<dbReference type="PANTHER" id="PTHR12818">
    <property type="entry name" value="TRNA (ADENINE(37)-N6)-METHYLTRANSFERASE"/>
    <property type="match status" value="1"/>
</dbReference>
<evidence type="ECO:0000259" key="3">
    <source>
        <dbReference type="PROSITE" id="PS51668"/>
    </source>
</evidence>
<accession>A0A098EG73</accession>
<evidence type="ECO:0000313" key="4">
    <source>
        <dbReference type="EMBL" id="CEG14060.1"/>
    </source>
</evidence>
<protein>
    <recommendedName>
        <fullName evidence="3">TsaA-like domain-containing protein</fullName>
    </recommendedName>
</protein>
<feature type="domain" description="TsaA-like" evidence="3">
    <location>
        <begin position="16"/>
        <end position="117"/>
    </location>
</feature>
<dbReference type="InterPro" id="IPR023370">
    <property type="entry name" value="TrmO-like_N"/>
</dbReference>
<dbReference type="PROSITE" id="PS51668">
    <property type="entry name" value="TSAA_2"/>
    <property type="match status" value="1"/>
</dbReference>
<organism evidence="4">
    <name type="scientific">groundwater metagenome</name>
    <dbReference type="NCBI Taxonomy" id="717931"/>
    <lineage>
        <taxon>unclassified sequences</taxon>
        <taxon>metagenomes</taxon>
        <taxon>ecological metagenomes</taxon>
    </lineage>
</organism>
<comment type="similarity">
    <text evidence="2">Belongs to the tRNA methyltransferase O family.</text>
</comment>
<dbReference type="Gene3D" id="2.40.30.70">
    <property type="entry name" value="YaeB-like"/>
    <property type="match status" value="1"/>
</dbReference>
<dbReference type="Pfam" id="PF01980">
    <property type="entry name" value="TrmO_N"/>
    <property type="match status" value="1"/>
</dbReference>
<name>A0A098EG73_9ZZZZ</name>
<dbReference type="PANTHER" id="PTHR12818:SF0">
    <property type="entry name" value="TRNA (ADENINE(37)-N6)-METHYLTRANSFERASE"/>
    <property type="match status" value="1"/>
</dbReference>
<dbReference type="SUPFAM" id="SSF118196">
    <property type="entry name" value="YaeB-like"/>
    <property type="match status" value="1"/>
</dbReference>
<dbReference type="EMBL" id="CCXY01000467">
    <property type="protein sequence ID" value="CEG14060.1"/>
    <property type="molecule type" value="Genomic_DNA"/>
</dbReference>
<keyword evidence="1" id="KW-0949">S-adenosyl-L-methionine</keyword>
<reference evidence="4" key="1">
    <citation type="submission" date="2014-09" db="EMBL/GenBank/DDBJ databases">
        <authorList>
            <person name="Probst J Alexander"/>
        </authorList>
    </citation>
    <scope>NUCLEOTIDE SEQUENCE</scope>
</reference>
<dbReference type="AlphaFoldDB" id="A0A098EG73"/>
<dbReference type="InterPro" id="IPR040372">
    <property type="entry name" value="YaeB-like"/>
</dbReference>
<dbReference type="InterPro" id="IPR036414">
    <property type="entry name" value="YaeB_N_sf"/>
</dbReference>
<sequence length="117" mass="13721">MKPAEQKEVNKMEYKISPIGYVRIRSGKFCIEIDREYRPALKELETFSHMNVLWWCHLHDKKEDRKTLECKQPYKKSPPKIGIFATRSEFRPNPVALTAVSISKIYCSTAEIALFIE</sequence>